<feature type="compositionally biased region" description="Basic and acidic residues" evidence="1">
    <location>
        <begin position="1"/>
        <end position="12"/>
    </location>
</feature>
<accession>A0AAD2DNC0</accession>
<name>A0AAD2DNC0_9LAMI</name>
<reference evidence="2" key="1">
    <citation type="submission" date="2023-05" db="EMBL/GenBank/DDBJ databases">
        <authorList>
            <person name="Huff M."/>
        </authorList>
    </citation>
    <scope>NUCLEOTIDE SEQUENCE</scope>
</reference>
<dbReference type="Proteomes" id="UP000834106">
    <property type="component" value="Chromosome 3"/>
</dbReference>
<protein>
    <submittedName>
        <fullName evidence="2">Uncharacterized protein</fullName>
    </submittedName>
</protein>
<gene>
    <name evidence="2" type="ORF">FPE_LOCUS5903</name>
</gene>
<sequence length="189" mass="20837">MKEKERKFHEALLKMLYPPPPSPPPQEEEEEEENKPIKSLGVGVNLNQIPDELEDEERNPSSSDHDGEDCNGAIQKLTRAQRKRLRRKKLKEASGQRRKIIGPMPLLSKANDGGNGGGDGVAGKAPESVRQNASVETDTIMKKSGELASCSKQNKLKQRRMGKKLASENLKSSGTETTSHQGEKEGLKD</sequence>
<evidence type="ECO:0000313" key="2">
    <source>
        <dbReference type="EMBL" id="CAI9758473.1"/>
    </source>
</evidence>
<feature type="compositionally biased region" description="Basic residues" evidence="1">
    <location>
        <begin position="79"/>
        <end position="100"/>
    </location>
</feature>
<feature type="compositionally biased region" description="Basic residues" evidence="1">
    <location>
        <begin position="154"/>
        <end position="163"/>
    </location>
</feature>
<keyword evidence="3" id="KW-1185">Reference proteome</keyword>
<evidence type="ECO:0000256" key="1">
    <source>
        <dbReference type="SAM" id="MobiDB-lite"/>
    </source>
</evidence>
<feature type="region of interest" description="Disordered" evidence="1">
    <location>
        <begin position="1"/>
        <end position="189"/>
    </location>
</feature>
<dbReference type="EMBL" id="OU503038">
    <property type="protein sequence ID" value="CAI9758473.1"/>
    <property type="molecule type" value="Genomic_DNA"/>
</dbReference>
<evidence type="ECO:0000313" key="3">
    <source>
        <dbReference type="Proteomes" id="UP000834106"/>
    </source>
</evidence>
<proteinExistence type="predicted"/>
<dbReference type="AlphaFoldDB" id="A0AAD2DNC0"/>
<feature type="compositionally biased region" description="Polar residues" evidence="1">
    <location>
        <begin position="169"/>
        <end position="180"/>
    </location>
</feature>
<organism evidence="2 3">
    <name type="scientific">Fraxinus pennsylvanica</name>
    <dbReference type="NCBI Taxonomy" id="56036"/>
    <lineage>
        <taxon>Eukaryota</taxon>
        <taxon>Viridiplantae</taxon>
        <taxon>Streptophyta</taxon>
        <taxon>Embryophyta</taxon>
        <taxon>Tracheophyta</taxon>
        <taxon>Spermatophyta</taxon>
        <taxon>Magnoliopsida</taxon>
        <taxon>eudicotyledons</taxon>
        <taxon>Gunneridae</taxon>
        <taxon>Pentapetalae</taxon>
        <taxon>asterids</taxon>
        <taxon>lamiids</taxon>
        <taxon>Lamiales</taxon>
        <taxon>Oleaceae</taxon>
        <taxon>Oleeae</taxon>
        <taxon>Fraxinus</taxon>
    </lineage>
</organism>